<reference evidence="1 2" key="1">
    <citation type="submission" date="2017-07" db="EMBL/GenBank/DDBJ databases">
        <title>In vitro design and evaluation of phage cocktails against multidrug-resistant Aeromonas salmonicida.</title>
        <authorList>
            <person name="Chen L."/>
            <person name="Yuan S."/>
            <person name="Ma Y."/>
        </authorList>
    </citation>
    <scope>NUCLEOTIDE SEQUENCE [LARGE SCALE GENOMIC DNA]</scope>
</reference>
<accession>A0A223LEH4</accession>
<proteinExistence type="predicted"/>
<sequence>MGKIFEVIFGEVGTGKTSRLLAKAAEQVAISPVIVLIDELDEQQAFERLYDFVSPDTETFELVVSSVQSGSNFNGPRGLKEQLENALVTVPDATHVFIDVCGYIPSQVIDIIGERELVVTKQLIRGASSL</sequence>
<evidence type="ECO:0000313" key="2">
    <source>
        <dbReference type="Proteomes" id="UP000226092"/>
    </source>
</evidence>
<dbReference type="GeneID" id="55604465"/>
<keyword evidence="2" id="KW-1185">Reference proteome</keyword>
<protein>
    <submittedName>
        <fullName evidence="1">Uncharacterized protein</fullName>
    </submittedName>
</protein>
<dbReference type="RefSeq" id="YP_009834398.1">
    <property type="nucleotide sequence ID" value="NC_048673.1"/>
</dbReference>
<dbReference type="EMBL" id="MF448340">
    <property type="protein sequence ID" value="ASU00454.1"/>
    <property type="molecule type" value="Genomic_DNA"/>
</dbReference>
<name>A0A223LEH4_9CAUD</name>
<organism evidence="1 2">
    <name type="scientific">Aeromonas phage AS-zj</name>
    <dbReference type="NCBI Taxonomy" id="2024208"/>
    <lineage>
        <taxon>Viruses</taxon>
        <taxon>Duplodnaviria</taxon>
        <taxon>Heunggongvirae</taxon>
        <taxon>Uroviricota</taxon>
        <taxon>Caudoviricetes</taxon>
        <taxon>Pantevenvirales</taxon>
        <taxon>Straboviridae</taxon>
        <taxon>Emmerichvirinae</taxon>
        <taxon>Ceceduovirus</taxon>
        <taxon>Ceceduovirus aszj</taxon>
    </lineage>
</organism>
<evidence type="ECO:0000313" key="1">
    <source>
        <dbReference type="EMBL" id="ASU00454.1"/>
    </source>
</evidence>
<dbReference type="Proteomes" id="UP000226092">
    <property type="component" value="Segment"/>
</dbReference>
<dbReference type="KEGG" id="vg:55604465"/>